<keyword evidence="4" id="KW-1185">Reference proteome</keyword>
<dbReference type="InterPro" id="IPR028976">
    <property type="entry name" value="CheC-like_sf"/>
</dbReference>
<dbReference type="EMBL" id="SRSC01000001">
    <property type="protein sequence ID" value="TGU74434.1"/>
    <property type="molecule type" value="Genomic_DNA"/>
</dbReference>
<feature type="domain" description="Chemotaxis phosphatase CheX-like" evidence="2">
    <location>
        <begin position="91"/>
        <end position="186"/>
    </location>
</feature>
<organism evidence="3 4">
    <name type="scientific">Geomonas terrae</name>
    <dbReference type="NCBI Taxonomy" id="2562681"/>
    <lineage>
        <taxon>Bacteria</taxon>
        <taxon>Pseudomonadati</taxon>
        <taxon>Thermodesulfobacteriota</taxon>
        <taxon>Desulfuromonadia</taxon>
        <taxon>Geobacterales</taxon>
        <taxon>Geobacteraceae</taxon>
        <taxon>Geomonas</taxon>
    </lineage>
</organism>
<comment type="caution">
    <text evidence="3">The sequence shown here is derived from an EMBL/GenBank/DDBJ whole genome shotgun (WGS) entry which is preliminary data.</text>
</comment>
<dbReference type="Pfam" id="PF13690">
    <property type="entry name" value="CheX"/>
    <property type="match status" value="1"/>
</dbReference>
<dbReference type="Proteomes" id="UP000306416">
    <property type="component" value="Unassembled WGS sequence"/>
</dbReference>
<gene>
    <name evidence="3" type="ORF">E4633_02930</name>
</gene>
<dbReference type="PANTHER" id="PTHR39452">
    <property type="entry name" value="CHEY-P PHOSPHATASE CHEX"/>
    <property type="match status" value="1"/>
</dbReference>
<reference evidence="3 4" key="1">
    <citation type="submission" date="2019-04" db="EMBL/GenBank/DDBJ databases">
        <title>Geobacter oryzae sp. nov., ferric-reducing bacteria isolated from paddy soil.</title>
        <authorList>
            <person name="Xu Z."/>
            <person name="Masuda Y."/>
            <person name="Itoh H."/>
            <person name="Senoo K."/>
        </authorList>
    </citation>
    <scope>NUCLEOTIDE SEQUENCE [LARGE SCALE GENOMIC DNA]</scope>
    <source>
        <strain evidence="3 4">Red111</strain>
    </source>
</reference>
<name>A0A4S1CL09_9BACT</name>
<proteinExistence type="predicted"/>
<dbReference type="InterPro" id="IPR038756">
    <property type="entry name" value="CheX-like"/>
</dbReference>
<dbReference type="SUPFAM" id="SSF103039">
    <property type="entry name" value="CheC-like"/>
    <property type="match status" value="1"/>
</dbReference>
<dbReference type="PANTHER" id="PTHR39452:SF1">
    <property type="entry name" value="CHEY-P PHOSPHATASE CHEX"/>
    <property type="match status" value="1"/>
</dbReference>
<dbReference type="CDD" id="cd17906">
    <property type="entry name" value="CheX"/>
    <property type="match status" value="1"/>
</dbReference>
<dbReference type="InterPro" id="IPR028051">
    <property type="entry name" value="CheX-like_dom"/>
</dbReference>
<dbReference type="AlphaFoldDB" id="A0A4S1CL09"/>
<protein>
    <submittedName>
        <fullName evidence="3">Chemotaxis protein CheX</fullName>
    </submittedName>
</protein>
<evidence type="ECO:0000256" key="1">
    <source>
        <dbReference type="ARBA" id="ARBA00022500"/>
    </source>
</evidence>
<keyword evidence="1" id="KW-0145">Chemotaxis</keyword>
<evidence type="ECO:0000259" key="2">
    <source>
        <dbReference type="Pfam" id="PF13690"/>
    </source>
</evidence>
<sequence length="202" mass="22191">MARPLLYPLSIHRPCPFPAFVRDNGCSRTSPGMEKNMFSDHLLARIGSAGPALEKSLIQETRKIFSTLLGMDHLLHLPLSVDPASNFADCISGLVGLAGEYNGLVSLHVSTRLAHRMACQMLDIDEPTDEEVEDALGEVANVLAGAFKRYLSEESLAIRLSTPSIVSGKQYVIHVAKKPEVMTLLFDLEDEWFIAALAVERD</sequence>
<accession>A0A4S1CL09</accession>
<evidence type="ECO:0000313" key="4">
    <source>
        <dbReference type="Proteomes" id="UP000306416"/>
    </source>
</evidence>
<dbReference type="Gene3D" id="3.40.1550.10">
    <property type="entry name" value="CheC-like"/>
    <property type="match status" value="1"/>
</dbReference>
<evidence type="ECO:0000313" key="3">
    <source>
        <dbReference type="EMBL" id="TGU74434.1"/>
    </source>
</evidence>
<dbReference type="GO" id="GO:0006935">
    <property type="term" value="P:chemotaxis"/>
    <property type="evidence" value="ECO:0007669"/>
    <property type="project" value="UniProtKB-KW"/>
</dbReference>